<dbReference type="WBParaSite" id="JU765_v2.g1515.t1">
    <property type="protein sequence ID" value="JU765_v2.g1515.t1"/>
    <property type="gene ID" value="JU765_v2.g1515"/>
</dbReference>
<proteinExistence type="predicted"/>
<protein>
    <submittedName>
        <fullName evidence="2">Uncharacterized protein</fullName>
    </submittedName>
</protein>
<name>A0AC34QCR0_9BILA</name>
<reference evidence="2" key="1">
    <citation type="submission" date="2022-11" db="UniProtKB">
        <authorList>
            <consortium name="WormBaseParasite"/>
        </authorList>
    </citation>
    <scope>IDENTIFICATION</scope>
</reference>
<evidence type="ECO:0000313" key="2">
    <source>
        <dbReference type="WBParaSite" id="JU765_v2.g1515.t1"/>
    </source>
</evidence>
<sequence length="98" mass="10321">MRGLLASSAALAVLLALFCHATAEFPEILPGDSEHTIGVKKALQKMDLKKLAEKMQKSDESAAKTKLEPPNHGLVSNAASGFGSPFCEPGFTGGNCEY</sequence>
<dbReference type="Proteomes" id="UP000887576">
    <property type="component" value="Unplaced"/>
</dbReference>
<accession>A0AC34QCR0</accession>
<evidence type="ECO:0000313" key="1">
    <source>
        <dbReference type="Proteomes" id="UP000887576"/>
    </source>
</evidence>
<organism evidence="1 2">
    <name type="scientific">Panagrolaimus sp. JU765</name>
    <dbReference type="NCBI Taxonomy" id="591449"/>
    <lineage>
        <taxon>Eukaryota</taxon>
        <taxon>Metazoa</taxon>
        <taxon>Ecdysozoa</taxon>
        <taxon>Nematoda</taxon>
        <taxon>Chromadorea</taxon>
        <taxon>Rhabditida</taxon>
        <taxon>Tylenchina</taxon>
        <taxon>Panagrolaimomorpha</taxon>
        <taxon>Panagrolaimoidea</taxon>
        <taxon>Panagrolaimidae</taxon>
        <taxon>Panagrolaimus</taxon>
    </lineage>
</organism>